<proteinExistence type="predicted"/>
<evidence type="ECO:0000313" key="2">
    <source>
        <dbReference type="Proteomes" id="UP000028701"/>
    </source>
</evidence>
<comment type="caution">
    <text evidence="1">The sequence shown here is derived from an EMBL/GenBank/DDBJ whole genome shotgun (WGS) entry which is preliminary data.</text>
</comment>
<dbReference type="eggNOG" id="ENOG5031BCP">
    <property type="taxonomic scope" value="Bacteria"/>
</dbReference>
<evidence type="ECO:0000313" key="1">
    <source>
        <dbReference type="EMBL" id="GAK70689.1"/>
    </source>
</evidence>
<reference evidence="1 2" key="1">
    <citation type="submission" date="2014-08" db="EMBL/GenBank/DDBJ databases">
        <title>Whole genome shotgun sequence of Rhizobium rubi NBRC 13261.</title>
        <authorList>
            <person name="Katano-Makiyama Y."/>
            <person name="Hosoyama A."/>
            <person name="Hashimoto M."/>
            <person name="Hosoyama Y."/>
            <person name="Noguchi M."/>
            <person name="Tsuchikane K."/>
            <person name="Uohara A."/>
            <person name="Ohji S."/>
            <person name="Ichikawa N."/>
            <person name="Kimura A."/>
            <person name="Yamazoe A."/>
            <person name="Fujita N."/>
        </authorList>
    </citation>
    <scope>NUCLEOTIDE SEQUENCE [LARGE SCALE GENOMIC DNA]</scope>
    <source>
        <strain evidence="1 2">NBRC 13261</strain>
    </source>
</reference>
<accession>A0A081CVJ3</accession>
<dbReference type="EMBL" id="BBJU01000013">
    <property type="protein sequence ID" value="GAK70689.1"/>
    <property type="molecule type" value="Genomic_DNA"/>
</dbReference>
<dbReference type="AlphaFoldDB" id="A0A081CVJ3"/>
<organism evidence="1 2">
    <name type="scientific">Agrobacterium rubi TR3 = NBRC 13261</name>
    <dbReference type="NCBI Taxonomy" id="1368415"/>
    <lineage>
        <taxon>Bacteria</taxon>
        <taxon>Pseudomonadati</taxon>
        <taxon>Pseudomonadota</taxon>
        <taxon>Alphaproteobacteria</taxon>
        <taxon>Hyphomicrobiales</taxon>
        <taxon>Rhizobiaceae</taxon>
        <taxon>Rhizobium/Agrobacterium group</taxon>
        <taxon>Agrobacterium</taxon>
    </lineage>
</organism>
<gene>
    <name evidence="1" type="ORF">RRU01S_13_00270</name>
</gene>
<sequence>MRALSTAWVISGVADGDRDAAQAFATLLEPDEEQGWTVVLEKRSRENGHLWGPSVVGNGLGLTYAEAEQVAYIFHTEGEVEFEFHSWVALSIWGGVEFSQIVATLSERYDERRRVVFTKEESGWYATGGIEIWDADVKWFLGTHIGFRFPEEGYGDLESIRGLAYEWVIQPALADTDRASAWWLRRCTKEVLKSKVAYLR</sequence>
<dbReference type="Proteomes" id="UP000028701">
    <property type="component" value="Unassembled WGS sequence"/>
</dbReference>
<name>A0A081CVJ3_9HYPH</name>
<protein>
    <submittedName>
        <fullName evidence="1">Uncharacterized protein</fullName>
    </submittedName>
</protein>